<name>A0A1E2V8N9_9GAMM</name>
<dbReference type="GO" id="GO:0046951">
    <property type="term" value="P:ketone body biosynthetic process"/>
    <property type="evidence" value="ECO:0007669"/>
    <property type="project" value="TreeGrafter"/>
</dbReference>
<dbReference type="GO" id="GO:0006552">
    <property type="term" value="P:L-leucine catabolic process"/>
    <property type="evidence" value="ECO:0007669"/>
    <property type="project" value="TreeGrafter"/>
</dbReference>
<dbReference type="OrthoDB" id="9784013at2"/>
<keyword evidence="6" id="KW-1185">Reference proteome</keyword>
<dbReference type="InterPro" id="IPR013785">
    <property type="entry name" value="Aldolase_TIM"/>
</dbReference>
<proteinExistence type="inferred from homology"/>
<dbReference type="NCBIfam" id="NF004283">
    <property type="entry name" value="PRK05692.1"/>
    <property type="match status" value="1"/>
</dbReference>
<evidence type="ECO:0000256" key="3">
    <source>
        <dbReference type="ARBA" id="ARBA00023239"/>
    </source>
</evidence>
<gene>
    <name evidence="5" type="ORF">BFW38_05160</name>
</gene>
<comment type="caution">
    <text evidence="5">The sequence shown here is derived from an EMBL/GenBank/DDBJ whole genome shotgun (WGS) entry which is preliminary data.</text>
</comment>
<dbReference type="InterPro" id="IPR000891">
    <property type="entry name" value="PYR_CT"/>
</dbReference>
<keyword evidence="2" id="KW-0479">Metal-binding</keyword>
<feature type="domain" description="Pyruvate carboxyltransferase" evidence="4">
    <location>
        <begin position="14"/>
        <end position="281"/>
    </location>
</feature>
<evidence type="ECO:0000259" key="4">
    <source>
        <dbReference type="PROSITE" id="PS50991"/>
    </source>
</evidence>
<evidence type="ECO:0000256" key="1">
    <source>
        <dbReference type="ARBA" id="ARBA00009405"/>
    </source>
</evidence>
<keyword evidence="3 5" id="KW-0456">Lyase</keyword>
<dbReference type="PANTHER" id="PTHR42738">
    <property type="entry name" value="HYDROXYMETHYLGLUTARYL-COA LYASE"/>
    <property type="match status" value="1"/>
</dbReference>
<dbReference type="Proteomes" id="UP000094291">
    <property type="component" value="Unassembled WGS sequence"/>
</dbReference>
<dbReference type="GO" id="GO:0046872">
    <property type="term" value="F:metal ion binding"/>
    <property type="evidence" value="ECO:0007669"/>
    <property type="project" value="UniProtKB-KW"/>
</dbReference>
<evidence type="ECO:0000313" key="5">
    <source>
        <dbReference type="EMBL" id="ODC03025.1"/>
    </source>
</evidence>
<reference evidence="5 6" key="1">
    <citation type="submission" date="2016-08" db="EMBL/GenBank/DDBJ databases">
        <authorList>
            <person name="Seilhamer J.J."/>
        </authorList>
    </citation>
    <scope>NUCLEOTIDE SEQUENCE [LARGE SCALE GENOMIC DNA]</scope>
    <source>
        <strain evidence="5 6">PH27A</strain>
    </source>
</reference>
<dbReference type="SUPFAM" id="SSF51569">
    <property type="entry name" value="Aldolase"/>
    <property type="match status" value="1"/>
</dbReference>
<dbReference type="InterPro" id="IPR043594">
    <property type="entry name" value="HMGL"/>
</dbReference>
<dbReference type="Gene3D" id="3.20.20.70">
    <property type="entry name" value="Aldolase class I"/>
    <property type="match status" value="1"/>
</dbReference>
<dbReference type="STRING" id="197479.BFW38_05160"/>
<dbReference type="EMBL" id="MDTQ01000001">
    <property type="protein sequence ID" value="ODC03025.1"/>
    <property type="molecule type" value="Genomic_DNA"/>
</dbReference>
<protein>
    <submittedName>
        <fullName evidence="5">Hydroxymethylglutaryl-CoA lyase</fullName>
    </submittedName>
</protein>
<dbReference type="Pfam" id="PF00682">
    <property type="entry name" value="HMGL-like"/>
    <property type="match status" value="1"/>
</dbReference>
<organism evidence="5 6">
    <name type="scientific">Terasakiispira papahanaumokuakeensis</name>
    <dbReference type="NCBI Taxonomy" id="197479"/>
    <lineage>
        <taxon>Bacteria</taxon>
        <taxon>Pseudomonadati</taxon>
        <taxon>Pseudomonadota</taxon>
        <taxon>Gammaproteobacteria</taxon>
        <taxon>Oceanospirillales</taxon>
        <taxon>Terasakiispira</taxon>
    </lineage>
</organism>
<accession>A0A1E2V8N9</accession>
<evidence type="ECO:0000313" key="6">
    <source>
        <dbReference type="Proteomes" id="UP000094291"/>
    </source>
</evidence>
<dbReference type="RefSeq" id="WP_068997420.1">
    <property type="nucleotide sequence ID" value="NZ_MDTQ01000001.1"/>
</dbReference>
<comment type="similarity">
    <text evidence="1">Belongs to the HMG-CoA lyase family.</text>
</comment>
<dbReference type="AlphaFoldDB" id="A0A1E2V8N9"/>
<sequence length="328" mass="35150">MNISLFASPLPQAVRVNEVVTRDGFQSEDRFVPTTDKVAMIDRLSNLGLHKIEVTSFVSPKAIPNLSDAAEVMQQITRNPAVTYVALIPNEKGAARAVESQVDEVNLVMSLSEDHNLSNMRMTCAESLAQFERIVQQLSGTGIRINGSLATSFGCPFAGLQPQQKALDMVARYLDSGIETITIADTTGMAGPKQVFELCHDLRQRYPSVDFTLHLHNTRGMGLANVMAGLAAGIDQYDASLGGLGGCPYAPGATGNICTEDLVQMIETLAVDTHVDLNGLVELSRTLPALVGHETPGQVSKAGLCDETRPLSANLQALKEAKLSPHPI</sequence>
<dbReference type="GO" id="GO:0004419">
    <property type="term" value="F:hydroxymethylglutaryl-CoA lyase activity"/>
    <property type="evidence" value="ECO:0007669"/>
    <property type="project" value="TreeGrafter"/>
</dbReference>
<dbReference type="PANTHER" id="PTHR42738:SF7">
    <property type="entry name" value="HYDROXYMETHYLGLUTARYL-COA LYASE"/>
    <property type="match status" value="1"/>
</dbReference>
<dbReference type="CDD" id="cd07938">
    <property type="entry name" value="DRE_TIM_HMGL"/>
    <property type="match status" value="1"/>
</dbReference>
<evidence type="ECO:0000256" key="2">
    <source>
        <dbReference type="ARBA" id="ARBA00022723"/>
    </source>
</evidence>
<dbReference type="PROSITE" id="PS50991">
    <property type="entry name" value="PYR_CT"/>
    <property type="match status" value="1"/>
</dbReference>